<evidence type="ECO:0000256" key="3">
    <source>
        <dbReference type="ARBA" id="ARBA00022741"/>
    </source>
</evidence>
<evidence type="ECO:0000313" key="11">
    <source>
        <dbReference type="Proteomes" id="UP000675920"/>
    </source>
</evidence>
<dbReference type="Gene3D" id="2.60.120.10">
    <property type="entry name" value="Jelly Rolls"/>
    <property type="match status" value="1"/>
</dbReference>
<feature type="binding site" evidence="7">
    <location>
        <position position="37"/>
    </location>
    <ligand>
        <name>ATP</name>
        <dbReference type="ChEBI" id="CHEBI:30616"/>
    </ligand>
</feature>
<dbReference type="Pfam" id="PF00027">
    <property type="entry name" value="cNMP_binding"/>
    <property type="match status" value="1"/>
</dbReference>
<evidence type="ECO:0000256" key="6">
    <source>
        <dbReference type="ARBA" id="ARBA00022992"/>
    </source>
</evidence>
<dbReference type="SMART" id="SM00220">
    <property type="entry name" value="S_TKc"/>
    <property type="match status" value="1"/>
</dbReference>
<dbReference type="SUPFAM" id="SSF56112">
    <property type="entry name" value="Protein kinase-like (PK-like)"/>
    <property type="match status" value="1"/>
</dbReference>
<dbReference type="PROSITE" id="PS50011">
    <property type="entry name" value="PROTEIN_KINASE_DOM"/>
    <property type="match status" value="1"/>
</dbReference>
<dbReference type="PROSITE" id="PS00107">
    <property type="entry name" value="PROTEIN_KINASE_ATP"/>
    <property type="match status" value="1"/>
</dbReference>
<keyword evidence="5 7" id="KW-0067">ATP-binding</keyword>
<evidence type="ECO:0000256" key="2">
    <source>
        <dbReference type="ARBA" id="ARBA00022679"/>
    </source>
</evidence>
<proteinExistence type="predicted"/>
<keyword evidence="3 7" id="KW-0547">Nucleotide-binding</keyword>
<dbReference type="CDD" id="cd14014">
    <property type="entry name" value="STKc_PknB_like"/>
    <property type="match status" value="1"/>
</dbReference>
<dbReference type="AlphaFoldDB" id="A0A8B6XAZ8"/>
<dbReference type="CDD" id="cd00038">
    <property type="entry name" value="CAP_ED"/>
    <property type="match status" value="1"/>
</dbReference>
<feature type="domain" description="Cyclic nucleotide-binding" evidence="10">
    <location>
        <begin position="300"/>
        <end position="401"/>
    </location>
</feature>
<keyword evidence="6" id="KW-0142">cGMP-binding</keyword>
<feature type="domain" description="Protein kinase" evidence="9">
    <location>
        <begin position="8"/>
        <end position="271"/>
    </location>
</feature>
<evidence type="ECO:0000259" key="10">
    <source>
        <dbReference type="PROSITE" id="PS50042"/>
    </source>
</evidence>
<dbReference type="PROSITE" id="PS50042">
    <property type="entry name" value="CNMP_BINDING_3"/>
    <property type="match status" value="1"/>
</dbReference>
<dbReference type="GO" id="GO:0030553">
    <property type="term" value="F:cGMP binding"/>
    <property type="evidence" value="ECO:0007669"/>
    <property type="project" value="UniProtKB-KW"/>
</dbReference>
<evidence type="ECO:0000256" key="8">
    <source>
        <dbReference type="SAM" id="MobiDB-lite"/>
    </source>
</evidence>
<dbReference type="InterPro" id="IPR011009">
    <property type="entry name" value="Kinase-like_dom_sf"/>
</dbReference>
<dbReference type="GO" id="GO:0004674">
    <property type="term" value="F:protein serine/threonine kinase activity"/>
    <property type="evidence" value="ECO:0007669"/>
    <property type="project" value="TreeGrafter"/>
</dbReference>
<dbReference type="Gene3D" id="1.10.510.10">
    <property type="entry name" value="Transferase(Phosphotransferase) domain 1"/>
    <property type="match status" value="1"/>
</dbReference>
<dbReference type="InterPro" id="IPR014710">
    <property type="entry name" value="RmlC-like_jellyroll"/>
</dbReference>
<protein>
    <submittedName>
        <fullName evidence="12">Serine/threonine-protein kinase</fullName>
    </submittedName>
</protein>
<name>A0A8B6XAZ8_9BURK</name>
<dbReference type="SUPFAM" id="SSF51206">
    <property type="entry name" value="cAMP-binding domain-like"/>
    <property type="match status" value="1"/>
</dbReference>
<dbReference type="Gene3D" id="3.30.200.20">
    <property type="entry name" value="Phosphorylase Kinase, domain 1"/>
    <property type="match status" value="1"/>
</dbReference>
<organism evidence="11 12">
    <name type="scientific">Derxia gummosa DSM 723</name>
    <dbReference type="NCBI Taxonomy" id="1121388"/>
    <lineage>
        <taxon>Bacteria</taxon>
        <taxon>Pseudomonadati</taxon>
        <taxon>Pseudomonadota</taxon>
        <taxon>Betaproteobacteria</taxon>
        <taxon>Burkholderiales</taxon>
        <taxon>Alcaligenaceae</taxon>
        <taxon>Derxia</taxon>
    </lineage>
</organism>
<evidence type="ECO:0000259" key="9">
    <source>
        <dbReference type="PROSITE" id="PS50011"/>
    </source>
</evidence>
<feature type="region of interest" description="Disordered" evidence="8">
    <location>
        <begin position="438"/>
        <end position="465"/>
    </location>
</feature>
<dbReference type="PROSITE" id="PS00108">
    <property type="entry name" value="PROTEIN_KINASE_ST"/>
    <property type="match status" value="1"/>
</dbReference>
<evidence type="ECO:0000256" key="7">
    <source>
        <dbReference type="PROSITE-ProRule" id="PRU10141"/>
    </source>
</evidence>
<keyword evidence="4 12" id="KW-0418">Kinase</keyword>
<dbReference type="OrthoDB" id="9801841at2"/>
<dbReference type="InterPro" id="IPR017441">
    <property type="entry name" value="Protein_kinase_ATP_BS"/>
</dbReference>
<dbReference type="SMART" id="SM00100">
    <property type="entry name" value="cNMP"/>
    <property type="match status" value="1"/>
</dbReference>
<dbReference type="GO" id="GO:0005524">
    <property type="term" value="F:ATP binding"/>
    <property type="evidence" value="ECO:0007669"/>
    <property type="project" value="UniProtKB-UniRule"/>
</dbReference>
<keyword evidence="2" id="KW-0808">Transferase</keyword>
<dbReference type="PANTHER" id="PTHR43289:SF34">
    <property type="entry name" value="SERINE_THREONINE-PROTEIN KINASE YBDM-RELATED"/>
    <property type="match status" value="1"/>
</dbReference>
<keyword evidence="1" id="KW-0140">cGMP</keyword>
<dbReference type="InterPro" id="IPR000595">
    <property type="entry name" value="cNMP-bd_dom"/>
</dbReference>
<evidence type="ECO:0000256" key="4">
    <source>
        <dbReference type="ARBA" id="ARBA00022777"/>
    </source>
</evidence>
<dbReference type="PANTHER" id="PTHR43289">
    <property type="entry name" value="MITOGEN-ACTIVATED PROTEIN KINASE KINASE KINASE 20-RELATED"/>
    <property type="match status" value="1"/>
</dbReference>
<evidence type="ECO:0000256" key="1">
    <source>
        <dbReference type="ARBA" id="ARBA00022535"/>
    </source>
</evidence>
<dbReference type="Pfam" id="PF00069">
    <property type="entry name" value="Pkinase"/>
    <property type="match status" value="1"/>
</dbReference>
<dbReference type="InterPro" id="IPR018490">
    <property type="entry name" value="cNMP-bd_dom_sf"/>
</dbReference>
<dbReference type="Proteomes" id="UP000675920">
    <property type="component" value="Unplaced"/>
</dbReference>
<dbReference type="InterPro" id="IPR000719">
    <property type="entry name" value="Prot_kinase_dom"/>
</dbReference>
<evidence type="ECO:0000313" key="12">
    <source>
        <dbReference type="RefSeq" id="WP_084544631.1"/>
    </source>
</evidence>
<sequence>MDQRIGKYELIRRIGEGSSSNVWLCRDPFTERLVAVKVAKSETLRDERYSHVYRKLFAVEAHLAGKLHHPHIAMILDAVDEGDLRYIVSEYVPGGTLEQFCRPERLLPQEKVVEVMFKCARALEFAHRIGITHRDVKPANILVNSENGEVRDVKLTDFGTAMNLAEDSTLVEGIGSPAYMSPEQISEGALSHQTDIYSLGVVMYQLLTGRLPFEAQNNAAMIYQVLHSTPPLPSELRPGVAENIEAITLKAMAKDRAQRYQSWDALAADLARAARAEPRSIRAREVADTERFSLLKSLRFFDRFDEAQLWEVVRFADWQRRGHAQRLYAEGDMGTDFFILAEGQVRVTKMGKLITTLGPGDSIGEMGYLAGLDHAEDASHPAARRSADVVTVTPCTLIRVSPTALAAASEGCQLRFNRAFLSLLAERLAVANQRLTSAPVAGPSPATPAPVPSYMADTVPLPPRG</sequence>
<reference evidence="12" key="1">
    <citation type="submission" date="2025-08" db="UniProtKB">
        <authorList>
            <consortium name="RefSeq"/>
        </authorList>
    </citation>
    <scope>IDENTIFICATION</scope>
</reference>
<accession>A0A8B6XAZ8</accession>
<evidence type="ECO:0000256" key="5">
    <source>
        <dbReference type="ARBA" id="ARBA00022840"/>
    </source>
</evidence>
<keyword evidence="11" id="KW-1185">Reference proteome</keyword>
<dbReference type="InterPro" id="IPR008271">
    <property type="entry name" value="Ser/Thr_kinase_AS"/>
</dbReference>
<dbReference type="RefSeq" id="WP_084544631.1">
    <property type="nucleotide sequence ID" value="NZ_AXWS01000007.1"/>
</dbReference>